<keyword evidence="3" id="KW-1185">Reference proteome</keyword>
<dbReference type="AlphaFoldDB" id="A0A505DKH4"/>
<proteinExistence type="predicted"/>
<evidence type="ECO:0000259" key="1">
    <source>
        <dbReference type="PROSITE" id="PS50921"/>
    </source>
</evidence>
<sequence length="133" mass="14522">MHRTTMLPEKRWDVAAEASAENATGQDVVALRAENDQLRRALAGRTVIDQACGMVMVLAPCRRGPARNLLVDISRQCNTELPEVAAAMVAAWEGEPLSRLMQRALGRALRQLYAEDRGCDSPPADEPSGRGRP</sequence>
<evidence type="ECO:0000313" key="2">
    <source>
        <dbReference type="EMBL" id="TPQ19479.1"/>
    </source>
</evidence>
<dbReference type="PROSITE" id="PS50921">
    <property type="entry name" value="ANTAR"/>
    <property type="match status" value="1"/>
</dbReference>
<dbReference type="InterPro" id="IPR036388">
    <property type="entry name" value="WH-like_DNA-bd_sf"/>
</dbReference>
<dbReference type="OrthoDB" id="4946329at2"/>
<protein>
    <submittedName>
        <fullName evidence="2">ANTAR domain-containing protein</fullName>
    </submittedName>
</protein>
<dbReference type="EMBL" id="VCHX02000158">
    <property type="protein sequence ID" value="TPQ19479.1"/>
    <property type="molecule type" value="Genomic_DNA"/>
</dbReference>
<dbReference type="GO" id="GO:0003723">
    <property type="term" value="F:RNA binding"/>
    <property type="evidence" value="ECO:0007669"/>
    <property type="project" value="InterPro"/>
</dbReference>
<dbReference type="Gene3D" id="1.10.10.10">
    <property type="entry name" value="Winged helix-like DNA-binding domain superfamily/Winged helix DNA-binding domain"/>
    <property type="match status" value="1"/>
</dbReference>
<dbReference type="SUPFAM" id="SSF52172">
    <property type="entry name" value="CheY-like"/>
    <property type="match status" value="1"/>
</dbReference>
<gene>
    <name evidence="2" type="ORF">FGD71_025495</name>
</gene>
<dbReference type="SMART" id="SM01012">
    <property type="entry name" value="ANTAR"/>
    <property type="match status" value="1"/>
</dbReference>
<dbReference type="InterPro" id="IPR005561">
    <property type="entry name" value="ANTAR"/>
</dbReference>
<dbReference type="Proteomes" id="UP000317378">
    <property type="component" value="Unassembled WGS sequence"/>
</dbReference>
<accession>A0A505DKH4</accession>
<dbReference type="InterPro" id="IPR011006">
    <property type="entry name" value="CheY-like_superfamily"/>
</dbReference>
<evidence type="ECO:0000313" key="3">
    <source>
        <dbReference type="Proteomes" id="UP000317378"/>
    </source>
</evidence>
<name>A0A505DKH4_9ACTN</name>
<feature type="domain" description="ANTAR" evidence="1">
    <location>
        <begin position="28"/>
        <end position="89"/>
    </location>
</feature>
<organism evidence="2 3">
    <name type="scientific">Streptomyces sporangiiformans</name>
    <dbReference type="NCBI Taxonomy" id="2315329"/>
    <lineage>
        <taxon>Bacteria</taxon>
        <taxon>Bacillati</taxon>
        <taxon>Actinomycetota</taxon>
        <taxon>Actinomycetes</taxon>
        <taxon>Kitasatosporales</taxon>
        <taxon>Streptomycetaceae</taxon>
        <taxon>Streptomyces</taxon>
    </lineage>
</organism>
<dbReference type="RefSeq" id="WP_119102848.1">
    <property type="nucleotide sequence ID" value="NZ_QXMJ01000158.1"/>
</dbReference>
<comment type="caution">
    <text evidence="2">The sequence shown here is derived from an EMBL/GenBank/DDBJ whole genome shotgun (WGS) entry which is preliminary data.</text>
</comment>
<dbReference type="Pfam" id="PF03861">
    <property type="entry name" value="ANTAR"/>
    <property type="match status" value="1"/>
</dbReference>
<reference evidence="2 3" key="1">
    <citation type="submission" date="2019-06" db="EMBL/GenBank/DDBJ databases">
        <title>Streptomyces sporangiiformans sp. nov., a novel actinomycete isolated from soil in Mount Song.</title>
        <authorList>
            <person name="Han L."/>
        </authorList>
    </citation>
    <scope>NUCLEOTIDE SEQUENCE [LARGE SCALE GENOMIC DNA]</scope>
    <source>
        <strain evidence="2 3">NEAU-SSA 1</strain>
    </source>
</reference>